<dbReference type="Gene3D" id="1.10.10.1450">
    <property type="match status" value="1"/>
</dbReference>
<dbReference type="Proteomes" id="UP001235939">
    <property type="component" value="Chromosome 18"/>
</dbReference>
<feature type="region of interest" description="Disordered" evidence="1">
    <location>
        <begin position="49"/>
        <end position="70"/>
    </location>
</feature>
<dbReference type="EMBL" id="CP092880">
    <property type="protein sequence ID" value="UYV80251.1"/>
    <property type="molecule type" value="Genomic_DNA"/>
</dbReference>
<accession>A0ABY6LIZ4</accession>
<evidence type="ECO:0000256" key="1">
    <source>
        <dbReference type="SAM" id="MobiDB-lite"/>
    </source>
</evidence>
<evidence type="ECO:0000313" key="3">
    <source>
        <dbReference type="Proteomes" id="UP001235939"/>
    </source>
</evidence>
<sequence length="210" mass="24069">MDSLPSGRKNIIDLNHYVQVGVLNLSKFFGHIARHREMEYIILTGKTSERHIPGRPPTRGPIKGTHWFNGRRDGTTIEEIQENDLEQMTGDLTDKNGSRTGDHFIEEPPGLERLLESCRTSGDHNGKGHSTDQESHLALRRFYDGTKIEAEDLHRIWCETSTETFEMLNKAFPNDAPKRTTVFEWHSRFKAVAEFPLKMILVKDAQISKD</sequence>
<gene>
    <name evidence="2" type="ORF">LAZ67_18002156</name>
</gene>
<name>A0ABY6LIZ4_9ARAC</name>
<organism evidence="2 3">
    <name type="scientific">Cordylochernes scorpioides</name>
    <dbReference type="NCBI Taxonomy" id="51811"/>
    <lineage>
        <taxon>Eukaryota</taxon>
        <taxon>Metazoa</taxon>
        <taxon>Ecdysozoa</taxon>
        <taxon>Arthropoda</taxon>
        <taxon>Chelicerata</taxon>
        <taxon>Arachnida</taxon>
        <taxon>Pseudoscorpiones</taxon>
        <taxon>Cheliferoidea</taxon>
        <taxon>Chernetidae</taxon>
        <taxon>Cordylochernes</taxon>
    </lineage>
</organism>
<reference evidence="2 3" key="1">
    <citation type="submission" date="2022-01" db="EMBL/GenBank/DDBJ databases">
        <title>A chromosomal length assembly of Cordylochernes scorpioides.</title>
        <authorList>
            <person name="Zeh D."/>
            <person name="Zeh J."/>
        </authorList>
    </citation>
    <scope>NUCLEOTIDE SEQUENCE [LARGE SCALE GENOMIC DNA]</scope>
    <source>
        <strain evidence="2">IN4F17</strain>
        <tissue evidence="2">Whole Body</tissue>
    </source>
</reference>
<protein>
    <submittedName>
        <fullName evidence="2">Uncharacterized protein</fullName>
    </submittedName>
</protein>
<keyword evidence="3" id="KW-1185">Reference proteome</keyword>
<proteinExistence type="predicted"/>
<evidence type="ECO:0000313" key="2">
    <source>
        <dbReference type="EMBL" id="UYV80251.1"/>
    </source>
</evidence>